<feature type="non-terminal residue" evidence="1">
    <location>
        <position position="65"/>
    </location>
</feature>
<protein>
    <submittedName>
        <fullName evidence="1">Uncharacterized protein</fullName>
    </submittedName>
</protein>
<evidence type="ECO:0000313" key="1">
    <source>
        <dbReference type="EMBL" id="GFT68147.1"/>
    </source>
</evidence>
<gene>
    <name evidence="1" type="ORF">NPIL_173771</name>
</gene>
<organism evidence="1 2">
    <name type="scientific">Nephila pilipes</name>
    <name type="common">Giant wood spider</name>
    <name type="synonym">Nephila maculata</name>
    <dbReference type="NCBI Taxonomy" id="299642"/>
    <lineage>
        <taxon>Eukaryota</taxon>
        <taxon>Metazoa</taxon>
        <taxon>Ecdysozoa</taxon>
        <taxon>Arthropoda</taxon>
        <taxon>Chelicerata</taxon>
        <taxon>Arachnida</taxon>
        <taxon>Araneae</taxon>
        <taxon>Araneomorphae</taxon>
        <taxon>Entelegynae</taxon>
        <taxon>Araneoidea</taxon>
        <taxon>Nephilidae</taxon>
        <taxon>Nephila</taxon>
    </lineage>
</organism>
<dbReference type="Proteomes" id="UP000887013">
    <property type="component" value="Unassembled WGS sequence"/>
</dbReference>
<accession>A0A8X6PFI8</accession>
<evidence type="ECO:0000313" key="2">
    <source>
        <dbReference type="Proteomes" id="UP000887013"/>
    </source>
</evidence>
<sequence length="65" mass="7329">MKIIPFKRLGGTNYSCVDRLAFQTPVVKATSLVDRNVHVEPQIQMARGCLVCLNYHSSKRYTTAT</sequence>
<dbReference type="EMBL" id="BMAW01020435">
    <property type="protein sequence ID" value="GFT68147.1"/>
    <property type="molecule type" value="Genomic_DNA"/>
</dbReference>
<reference evidence="1" key="1">
    <citation type="submission" date="2020-08" db="EMBL/GenBank/DDBJ databases">
        <title>Multicomponent nature underlies the extraordinary mechanical properties of spider dragline silk.</title>
        <authorList>
            <person name="Kono N."/>
            <person name="Nakamura H."/>
            <person name="Mori M."/>
            <person name="Yoshida Y."/>
            <person name="Ohtoshi R."/>
            <person name="Malay A.D."/>
            <person name="Moran D.A.P."/>
            <person name="Tomita M."/>
            <person name="Numata K."/>
            <person name="Arakawa K."/>
        </authorList>
    </citation>
    <scope>NUCLEOTIDE SEQUENCE</scope>
</reference>
<comment type="caution">
    <text evidence="1">The sequence shown here is derived from an EMBL/GenBank/DDBJ whole genome shotgun (WGS) entry which is preliminary data.</text>
</comment>
<name>A0A8X6PFI8_NEPPI</name>
<dbReference type="AlphaFoldDB" id="A0A8X6PFI8"/>
<keyword evidence="2" id="KW-1185">Reference proteome</keyword>
<proteinExistence type="predicted"/>